<accession>A0A0F7VQ61</accession>
<dbReference type="Proteomes" id="UP000035016">
    <property type="component" value="Chromosome Chromosome"/>
</dbReference>
<dbReference type="AlphaFoldDB" id="A0A0F7VQ61"/>
<sequence length="66" mass="7339">MLSHTGIEAAGGEAFRILRKVLDAVRPRRALLRFDEPLFVTGLPAYASNLLTGEVLCTRWSSPQLR</sequence>
<name>A0A0F7VQ61_STRLW</name>
<evidence type="ECO:0000313" key="2">
    <source>
        <dbReference type="Proteomes" id="UP000035016"/>
    </source>
</evidence>
<gene>
    <name evidence="1" type="primary">sle_00800</name>
</gene>
<organism evidence="1 2">
    <name type="scientific">Streptomyces leeuwenhoekii</name>
    <dbReference type="NCBI Taxonomy" id="1437453"/>
    <lineage>
        <taxon>Bacteria</taxon>
        <taxon>Bacillati</taxon>
        <taxon>Actinomycetota</taxon>
        <taxon>Actinomycetes</taxon>
        <taxon>Kitasatosporales</taxon>
        <taxon>Streptomycetaceae</taxon>
        <taxon>Streptomyces</taxon>
    </lineage>
</organism>
<dbReference type="KEGG" id="sle:sle_00800"/>
<evidence type="ECO:0000313" key="1">
    <source>
        <dbReference type="EMBL" id="CQR59542.1"/>
    </source>
</evidence>
<proteinExistence type="predicted"/>
<reference evidence="1 2" key="1">
    <citation type="submission" date="2015-02" db="EMBL/GenBank/DDBJ databases">
        <authorList>
            <person name="Gomez-Escribano P.J."/>
        </authorList>
    </citation>
    <scope>NUCLEOTIDE SEQUENCE [LARGE SCALE GENOMIC DNA]</scope>
    <source>
        <strain evidence="2">C34 (DSM 42122 / NRRL B-24963)</strain>
    </source>
</reference>
<dbReference type="EMBL" id="LN831790">
    <property type="protein sequence ID" value="CQR59542.1"/>
    <property type="molecule type" value="Genomic_DNA"/>
</dbReference>
<protein>
    <submittedName>
        <fullName evidence="1">Uncharacterized protein</fullName>
    </submittedName>
</protein>